<protein>
    <submittedName>
        <fullName evidence="11">Electron transport complex subunit RsxD</fullName>
    </submittedName>
</protein>
<dbReference type="InterPro" id="IPR011303">
    <property type="entry name" value="RnfD_bac"/>
</dbReference>
<evidence type="ECO:0000256" key="1">
    <source>
        <dbReference type="ARBA" id="ARBA00022448"/>
    </source>
</evidence>
<comment type="caution">
    <text evidence="11">The sequence shown here is derived from an EMBL/GenBank/DDBJ whole genome shotgun (WGS) entry which is preliminary data.</text>
</comment>
<dbReference type="EMBL" id="VSSQ01000054">
    <property type="protein sequence ID" value="MPL70639.1"/>
    <property type="molecule type" value="Genomic_DNA"/>
</dbReference>
<evidence type="ECO:0000256" key="6">
    <source>
        <dbReference type="ARBA" id="ARBA00022967"/>
    </source>
</evidence>
<feature type="transmembrane region" description="Helical" evidence="10">
    <location>
        <begin position="46"/>
        <end position="64"/>
    </location>
</feature>
<dbReference type="PANTHER" id="PTHR30578">
    <property type="entry name" value="ELECTRON TRANSPORT COMPLEX PROTEIN RNFD"/>
    <property type="match status" value="1"/>
</dbReference>
<name>A0A644TVG3_9ZZZZ</name>
<feature type="transmembrane region" description="Helical" evidence="10">
    <location>
        <begin position="309"/>
        <end position="325"/>
    </location>
</feature>
<evidence type="ECO:0000256" key="10">
    <source>
        <dbReference type="SAM" id="Phobius"/>
    </source>
</evidence>
<evidence type="ECO:0000256" key="4">
    <source>
        <dbReference type="ARBA" id="ARBA00022643"/>
    </source>
</evidence>
<organism evidence="11">
    <name type="scientific">bioreactor metagenome</name>
    <dbReference type="NCBI Taxonomy" id="1076179"/>
    <lineage>
        <taxon>unclassified sequences</taxon>
        <taxon>metagenomes</taxon>
        <taxon>ecological metagenomes</taxon>
    </lineage>
</organism>
<evidence type="ECO:0000256" key="9">
    <source>
        <dbReference type="ARBA" id="ARBA00023136"/>
    </source>
</evidence>
<keyword evidence="1" id="KW-0813">Transport</keyword>
<gene>
    <name evidence="11" type="primary">rsxD_2</name>
    <name evidence="11" type="ORF">SDC9_16398</name>
</gene>
<reference evidence="11" key="1">
    <citation type="submission" date="2019-08" db="EMBL/GenBank/DDBJ databases">
        <authorList>
            <person name="Kucharzyk K."/>
            <person name="Murdoch R.W."/>
            <person name="Higgins S."/>
            <person name="Loffler F."/>
        </authorList>
    </citation>
    <scope>NUCLEOTIDE SEQUENCE</scope>
</reference>
<dbReference type="PANTHER" id="PTHR30578:SF0">
    <property type="entry name" value="ION-TRANSLOCATING OXIDOREDUCTASE COMPLEX SUBUNIT D"/>
    <property type="match status" value="1"/>
</dbReference>
<dbReference type="InterPro" id="IPR004338">
    <property type="entry name" value="NqrB/RnfD"/>
</dbReference>
<keyword evidence="8 10" id="KW-1133">Transmembrane helix</keyword>
<feature type="transmembrane region" description="Helical" evidence="10">
    <location>
        <begin position="96"/>
        <end position="114"/>
    </location>
</feature>
<feature type="transmembrane region" description="Helical" evidence="10">
    <location>
        <begin position="205"/>
        <end position="228"/>
    </location>
</feature>
<dbReference type="HAMAP" id="MF_00462">
    <property type="entry name" value="RsxD_RnfD"/>
    <property type="match status" value="1"/>
</dbReference>
<dbReference type="AlphaFoldDB" id="A0A644TVG3"/>
<evidence type="ECO:0000256" key="7">
    <source>
        <dbReference type="ARBA" id="ARBA00022982"/>
    </source>
</evidence>
<dbReference type="GO" id="GO:0005886">
    <property type="term" value="C:plasma membrane"/>
    <property type="evidence" value="ECO:0007669"/>
    <property type="project" value="TreeGrafter"/>
</dbReference>
<dbReference type="NCBIfam" id="TIGR01946">
    <property type="entry name" value="rnfD"/>
    <property type="match status" value="1"/>
</dbReference>
<accession>A0A644TVG3</accession>
<feature type="transmembrane region" description="Helical" evidence="10">
    <location>
        <begin position="126"/>
        <end position="145"/>
    </location>
</feature>
<sequence length="349" mass="36496">MPAKGMLLSSSPHSFTPVSTPRIMLSVLIALVPASAYGVYLYGFSALALILVTMASAAAAEFVFRKLIKASTTVSDFSALVTGLLLALTLPPSTPLWMGALGAVFAIVVAKEFFGGLGANPFNPALIGRAFLLMSFPAAMTTWTLPQGLIVGPDAISSLSLAQGAVDTVTAVTPLGLVKSGKTLADVGTYLGTHSDGELLKQLFLGYHSGSLGESSILLITLGGLFLLGIGVIQWIIPVAVLASTFLFSWVLGMNPVFSLFTGGIAFGAFFMATDYATRPLTPKGQILFGIGIGLITAVIRKFGGFPEGVTYAILIMNIATPFLNKMRVKKYGFVPPVKPAKPSKEAAR</sequence>
<keyword evidence="9 10" id="KW-0472">Membrane</keyword>
<evidence type="ECO:0000313" key="11">
    <source>
        <dbReference type="EMBL" id="MPL70639.1"/>
    </source>
</evidence>
<evidence type="ECO:0000256" key="2">
    <source>
        <dbReference type="ARBA" id="ARBA00022553"/>
    </source>
</evidence>
<dbReference type="GO" id="GO:0055085">
    <property type="term" value="P:transmembrane transport"/>
    <property type="evidence" value="ECO:0007669"/>
    <property type="project" value="InterPro"/>
</dbReference>
<evidence type="ECO:0000256" key="5">
    <source>
        <dbReference type="ARBA" id="ARBA00022692"/>
    </source>
</evidence>
<keyword evidence="3" id="KW-0285">Flavoprotein</keyword>
<dbReference type="Pfam" id="PF03116">
    <property type="entry name" value="NQR2_RnfD_RnfE"/>
    <property type="match status" value="1"/>
</dbReference>
<keyword evidence="5 10" id="KW-0812">Transmembrane</keyword>
<keyword evidence="6" id="KW-1278">Translocase</keyword>
<dbReference type="GO" id="GO:0022900">
    <property type="term" value="P:electron transport chain"/>
    <property type="evidence" value="ECO:0007669"/>
    <property type="project" value="InterPro"/>
</dbReference>
<keyword evidence="7" id="KW-0249">Electron transport</keyword>
<proteinExistence type="inferred from homology"/>
<keyword evidence="2" id="KW-0597">Phosphoprotein</keyword>
<keyword evidence="4" id="KW-0288">FMN</keyword>
<evidence type="ECO:0000256" key="3">
    <source>
        <dbReference type="ARBA" id="ARBA00022630"/>
    </source>
</evidence>
<evidence type="ECO:0000256" key="8">
    <source>
        <dbReference type="ARBA" id="ARBA00022989"/>
    </source>
</evidence>